<reference evidence="1" key="1">
    <citation type="submission" date="2022-07" db="EMBL/GenBank/DDBJ databases">
        <title>Phylogenomic reconstructions and comparative analyses of Kickxellomycotina fungi.</title>
        <authorList>
            <person name="Reynolds N.K."/>
            <person name="Stajich J.E."/>
            <person name="Barry K."/>
            <person name="Grigoriev I.V."/>
            <person name="Crous P."/>
            <person name="Smith M.E."/>
        </authorList>
    </citation>
    <scope>NUCLEOTIDE SEQUENCE</scope>
    <source>
        <strain evidence="1">CBS 102833</strain>
    </source>
</reference>
<evidence type="ECO:0000313" key="1">
    <source>
        <dbReference type="EMBL" id="KAJ2813369.1"/>
    </source>
</evidence>
<evidence type="ECO:0000313" key="2">
    <source>
        <dbReference type="Proteomes" id="UP001140096"/>
    </source>
</evidence>
<proteinExistence type="predicted"/>
<dbReference type="EMBL" id="JANBUP010000066">
    <property type="protein sequence ID" value="KAJ2813369.1"/>
    <property type="molecule type" value="Genomic_DNA"/>
</dbReference>
<sequence>MKLLSAAPALLLVVAATPASISVNTDVIRQIINNQQNLLNEGRQIFNQLSSDLSSINSAFQGNAAAAIRVAQEAAINAQQQANQNMDKLFSATTAALLFAATVAAAPSSISIDANPLAQLISFEQGLLNEGRNIANQLQSALSVIKAAFEGDVANAILTEQQAVINSLQQANQDLEKVIDTLNSATI</sequence>
<name>A0ACC1LPC3_9FUNG</name>
<keyword evidence="2" id="KW-1185">Reference proteome</keyword>
<dbReference type="Proteomes" id="UP001140096">
    <property type="component" value="Unassembled WGS sequence"/>
</dbReference>
<accession>A0ACC1LPC3</accession>
<organism evidence="1 2">
    <name type="scientific">Coemansia furcata</name>
    <dbReference type="NCBI Taxonomy" id="417177"/>
    <lineage>
        <taxon>Eukaryota</taxon>
        <taxon>Fungi</taxon>
        <taxon>Fungi incertae sedis</taxon>
        <taxon>Zoopagomycota</taxon>
        <taxon>Kickxellomycotina</taxon>
        <taxon>Kickxellomycetes</taxon>
        <taxon>Kickxellales</taxon>
        <taxon>Kickxellaceae</taxon>
        <taxon>Coemansia</taxon>
    </lineage>
</organism>
<protein>
    <submittedName>
        <fullName evidence="1">Uncharacterized protein</fullName>
    </submittedName>
</protein>
<comment type="caution">
    <text evidence="1">The sequence shown here is derived from an EMBL/GenBank/DDBJ whole genome shotgun (WGS) entry which is preliminary data.</text>
</comment>
<gene>
    <name evidence="1" type="ORF">H4S07_000744</name>
</gene>